<dbReference type="PANTHER" id="PTHR24321:SF8">
    <property type="entry name" value="ESTRADIOL 17-BETA-DEHYDROGENASE 8-RELATED"/>
    <property type="match status" value="1"/>
</dbReference>
<reference evidence="4" key="1">
    <citation type="submission" date="2015-09" db="EMBL/GenBank/DDBJ databases">
        <title>Draft Genome Sequences of Two Novel Amoeba-resistant Intranuclear Bacteria, Candidatus Berkiella cookevillensis and Candidatus Berkiella aquae.</title>
        <authorList>
            <person name="Mehari Y.T."/>
            <person name="Arivett B.A."/>
            <person name="Farone A.L."/>
            <person name="Gunderson J.H."/>
            <person name="Farone M.B."/>
        </authorList>
    </citation>
    <scope>NUCLEOTIDE SEQUENCE [LARGE SCALE GENOMIC DNA]</scope>
    <source>
        <strain evidence="4">HT99</strain>
    </source>
</reference>
<proteinExistence type="inferred from homology"/>
<gene>
    <name evidence="4" type="primary">ycdF</name>
    <name evidence="4" type="ORF">HT99x_00287</name>
    <name evidence="5" type="ORF">HT99x_010650</name>
</gene>
<dbReference type="Proteomes" id="UP000051497">
    <property type="component" value="Unassembled WGS sequence"/>
</dbReference>
<evidence type="ECO:0000256" key="2">
    <source>
        <dbReference type="ARBA" id="ARBA00023002"/>
    </source>
</evidence>
<evidence type="ECO:0000256" key="1">
    <source>
        <dbReference type="ARBA" id="ARBA00006484"/>
    </source>
</evidence>
<dbReference type="PANTHER" id="PTHR24321">
    <property type="entry name" value="DEHYDROGENASES, SHORT CHAIN"/>
    <property type="match status" value="1"/>
</dbReference>
<sequence length="250" mass="27691">MQNRVAIVTGGAQGIGKAITKEFLIQKMTVIVVDEDKTAGKELQNEYATLGSILFYPIDINKENEIKKLNAYVKKHFGKLDALVNNAGIFKKEPIENLSLKKWQQILNTNLTSVFLMSKYFTPLLKKSHGSIINIASTRALMSEPHTEAYAASKGGIVALTHAMAISLGPEIRVNCISPGWIETSEWQKSSHREKSKHSKEDKTQHPVGRVGNPEDIASLVLYLSEEKASFITGANFVIDGGMTRKMIYV</sequence>
<reference evidence="5" key="2">
    <citation type="journal article" date="2016" name="Genome Announc.">
        <title>Draft Genome Sequences of Two Novel Amoeba-Resistant Intranuclear Bacteria, 'Candidatus Berkiella cookevillensis' and 'Candidatus Berkiella aquae'.</title>
        <authorList>
            <person name="Mehari Y.T."/>
            <person name="Arivett B.A."/>
            <person name="Farone A.L."/>
            <person name="Gunderson J.H."/>
            <person name="Farone M.B."/>
        </authorList>
    </citation>
    <scope>NUCLEOTIDE SEQUENCE</scope>
    <source>
        <strain evidence="5">HT99</strain>
    </source>
</reference>
<evidence type="ECO:0000313" key="5">
    <source>
        <dbReference type="EMBL" id="MCS5711892.1"/>
    </source>
</evidence>
<keyword evidence="6" id="KW-1185">Reference proteome</keyword>
<feature type="compositionally biased region" description="Basic and acidic residues" evidence="3">
    <location>
        <begin position="189"/>
        <end position="205"/>
    </location>
</feature>
<dbReference type="EMBL" id="LKAJ02000001">
    <property type="protein sequence ID" value="MCS5711892.1"/>
    <property type="molecule type" value="Genomic_DNA"/>
</dbReference>
<dbReference type="InterPro" id="IPR036291">
    <property type="entry name" value="NAD(P)-bd_dom_sf"/>
</dbReference>
<name>A0A0Q9YYV5_9GAMM</name>
<organism evidence="4">
    <name type="scientific">Candidatus Berkiella aquae</name>
    <dbReference type="NCBI Taxonomy" id="295108"/>
    <lineage>
        <taxon>Bacteria</taxon>
        <taxon>Pseudomonadati</taxon>
        <taxon>Pseudomonadota</taxon>
        <taxon>Gammaproteobacteria</taxon>
        <taxon>Candidatus Berkiellales</taxon>
        <taxon>Candidatus Berkiellaceae</taxon>
        <taxon>Candidatus Berkiella</taxon>
    </lineage>
</organism>
<dbReference type="Gene3D" id="3.40.50.720">
    <property type="entry name" value="NAD(P)-binding Rossmann-like Domain"/>
    <property type="match status" value="1"/>
</dbReference>
<dbReference type="SUPFAM" id="SSF51735">
    <property type="entry name" value="NAD(P)-binding Rossmann-fold domains"/>
    <property type="match status" value="1"/>
</dbReference>
<dbReference type="GO" id="GO:0047936">
    <property type="term" value="F:glucose 1-dehydrogenase [NAD(P)+] activity"/>
    <property type="evidence" value="ECO:0007669"/>
    <property type="project" value="UniProtKB-EC"/>
</dbReference>
<dbReference type="PATRIC" id="fig|1590043.3.peg.289"/>
<keyword evidence="2 4" id="KW-0560">Oxidoreductase</keyword>
<comment type="caution">
    <text evidence="4">The sequence shown here is derived from an EMBL/GenBank/DDBJ whole genome shotgun (WGS) entry which is preliminary data.</text>
</comment>
<dbReference type="PRINTS" id="PR00081">
    <property type="entry name" value="GDHRDH"/>
</dbReference>
<reference evidence="5" key="3">
    <citation type="submission" date="2021-06" db="EMBL/GenBank/DDBJ databases">
        <title>Genomic Description and Analysis of Intracellular Bacteria, Candidatus Berkiella cookevillensis and Candidatus Berkiella aquae.</title>
        <authorList>
            <person name="Kidane D.T."/>
            <person name="Mehari Y.T."/>
            <person name="Rice F.C."/>
            <person name="Arivett B.A."/>
            <person name="Farone A.L."/>
            <person name="Berk S.G."/>
            <person name="Farone M.B."/>
        </authorList>
    </citation>
    <scope>NUCLEOTIDE SEQUENCE</scope>
    <source>
        <strain evidence="5">HT99</strain>
    </source>
</reference>
<comment type="similarity">
    <text evidence="1">Belongs to the short-chain dehydrogenases/reductases (SDR) family.</text>
</comment>
<dbReference type="FunFam" id="3.40.50.720:FF:000084">
    <property type="entry name" value="Short-chain dehydrogenase reductase"/>
    <property type="match status" value="1"/>
</dbReference>
<dbReference type="EC" id="1.1.1.47" evidence="4"/>
<dbReference type="RefSeq" id="WP_200957078.1">
    <property type="nucleotide sequence ID" value="NZ_LKAJ02000001.1"/>
</dbReference>
<evidence type="ECO:0000313" key="6">
    <source>
        <dbReference type="Proteomes" id="UP000051497"/>
    </source>
</evidence>
<protein>
    <submittedName>
        <fullName evidence="4">Glucose 1-dehydrogenase 2</fullName>
        <ecNumber evidence="4">1.1.1.47</ecNumber>
    </submittedName>
    <submittedName>
        <fullName evidence="5">SDR family oxidoreductase</fullName>
    </submittedName>
</protein>
<dbReference type="EMBL" id="LKAJ01000001">
    <property type="protein sequence ID" value="KRG22746.1"/>
    <property type="molecule type" value="Genomic_DNA"/>
</dbReference>
<dbReference type="PRINTS" id="PR00080">
    <property type="entry name" value="SDRFAMILY"/>
</dbReference>
<feature type="region of interest" description="Disordered" evidence="3">
    <location>
        <begin position="188"/>
        <end position="212"/>
    </location>
</feature>
<dbReference type="InterPro" id="IPR020904">
    <property type="entry name" value="Sc_DH/Rdtase_CS"/>
</dbReference>
<dbReference type="PROSITE" id="PS00061">
    <property type="entry name" value="ADH_SHORT"/>
    <property type="match status" value="1"/>
</dbReference>
<dbReference type="NCBIfam" id="NF005559">
    <property type="entry name" value="PRK07231.1"/>
    <property type="match status" value="1"/>
</dbReference>
<dbReference type="AlphaFoldDB" id="A0A0Q9YYV5"/>
<dbReference type="Pfam" id="PF13561">
    <property type="entry name" value="adh_short_C2"/>
    <property type="match status" value="1"/>
</dbReference>
<accession>A0A0Q9YYV5</accession>
<evidence type="ECO:0000256" key="3">
    <source>
        <dbReference type="SAM" id="MobiDB-lite"/>
    </source>
</evidence>
<evidence type="ECO:0000313" key="4">
    <source>
        <dbReference type="EMBL" id="KRG22746.1"/>
    </source>
</evidence>
<dbReference type="STRING" id="295108.HT99x_00287"/>
<dbReference type="InterPro" id="IPR002347">
    <property type="entry name" value="SDR_fam"/>
</dbReference>